<gene>
    <name evidence="1" type="ORF">SAMN05216197_1693</name>
</gene>
<name>A0A1I0JNU1_9PSED</name>
<accession>A0A1I0JNU1</accession>
<evidence type="ECO:0000313" key="1">
    <source>
        <dbReference type="EMBL" id="SEU12261.1"/>
    </source>
</evidence>
<sequence length="285" mass="32604">MTKMILVLDESGAKGYAKTREKHEGEVGVIAGFLYTEPEIRTIESSLSKILESFSFDINKKLHITDLEKSQQQLLREDFFLFIKNTKMQWIFQAQYSEGFYQSEFADDRGGSKNAKESLHATLFQGVLIQALGMAHSIGIRNLNLEIKTDPVDKTTLKKFTQAANYISKIFLRRENFYFRYADPNNSGKFVKEHYSTTIKSDSLTKFDEIQLIITIEDSPLTILADVLANSVRYYLEKSQKNNPNIFLNNKAAIIDHPLVDLAFAPTDAEHVLPVQDIIYRRTAD</sequence>
<protein>
    <recommendedName>
        <fullName evidence="3">DUF3800 domain-containing protein</fullName>
    </recommendedName>
</protein>
<reference evidence="1 2" key="1">
    <citation type="submission" date="2016-10" db="EMBL/GenBank/DDBJ databases">
        <authorList>
            <person name="de Groot N.N."/>
        </authorList>
    </citation>
    <scope>NUCLEOTIDE SEQUENCE [LARGE SCALE GENOMIC DNA]</scope>
    <source>
        <strain evidence="1 2">DSM 11363</strain>
    </source>
</reference>
<dbReference type="RefSeq" id="WP_074893642.1">
    <property type="nucleotide sequence ID" value="NZ_FOHW01000069.1"/>
</dbReference>
<proteinExistence type="predicted"/>
<dbReference type="OrthoDB" id="7582583at2"/>
<evidence type="ECO:0008006" key="3">
    <source>
        <dbReference type="Google" id="ProtNLM"/>
    </source>
</evidence>
<dbReference type="Proteomes" id="UP000182332">
    <property type="component" value="Unassembled WGS sequence"/>
</dbReference>
<dbReference type="EMBL" id="FOHW01000069">
    <property type="protein sequence ID" value="SEU12261.1"/>
    <property type="molecule type" value="Genomic_DNA"/>
</dbReference>
<dbReference type="AlphaFoldDB" id="A0A1I0JNU1"/>
<evidence type="ECO:0000313" key="2">
    <source>
        <dbReference type="Proteomes" id="UP000182332"/>
    </source>
</evidence>
<organism evidence="1 2">
    <name type="scientific">Pseudomonas graminis</name>
    <dbReference type="NCBI Taxonomy" id="158627"/>
    <lineage>
        <taxon>Bacteria</taxon>
        <taxon>Pseudomonadati</taxon>
        <taxon>Pseudomonadota</taxon>
        <taxon>Gammaproteobacteria</taxon>
        <taxon>Pseudomonadales</taxon>
        <taxon>Pseudomonadaceae</taxon>
        <taxon>Pseudomonas</taxon>
    </lineage>
</organism>